<reference evidence="4 5" key="1">
    <citation type="journal article" date="2011" name="Syst. Appl. Microbiol.">
        <title>Defluviimonas denitrificans gen. nov., sp. nov., and Pararhodobacter aggregans gen. nov., sp. nov., non-phototrophic Rhodobacteraceae from the biofilter of a marine aquaculture.</title>
        <authorList>
            <person name="Foesel B.U."/>
            <person name="Drake H.L."/>
            <person name="Schramm A."/>
        </authorList>
    </citation>
    <scope>NUCLEOTIDE SEQUENCE [LARGE SCALE GENOMIC DNA]</scope>
    <source>
        <strain evidence="4 5">D1-19</strain>
    </source>
</reference>
<keyword evidence="4" id="KW-0418">Kinase</keyword>
<evidence type="ECO:0000313" key="5">
    <source>
        <dbReference type="Proteomes" id="UP000244810"/>
    </source>
</evidence>
<evidence type="ECO:0000256" key="2">
    <source>
        <dbReference type="PROSITE-ProRule" id="PRU00110"/>
    </source>
</evidence>
<proteinExistence type="predicted"/>
<evidence type="ECO:0000256" key="1">
    <source>
        <dbReference type="ARBA" id="ARBA00023012"/>
    </source>
</evidence>
<dbReference type="OrthoDB" id="7867809at2"/>
<organism evidence="4 5">
    <name type="scientific">Pararhodobacter aggregans</name>
    <dbReference type="NCBI Taxonomy" id="404875"/>
    <lineage>
        <taxon>Bacteria</taxon>
        <taxon>Pseudomonadati</taxon>
        <taxon>Pseudomonadota</taxon>
        <taxon>Alphaproteobacteria</taxon>
        <taxon>Rhodobacterales</taxon>
        <taxon>Paracoccaceae</taxon>
        <taxon>Pararhodobacter</taxon>
    </lineage>
</organism>
<dbReference type="Proteomes" id="UP000244810">
    <property type="component" value="Unassembled WGS sequence"/>
</dbReference>
<dbReference type="PROSITE" id="PS50894">
    <property type="entry name" value="HPT"/>
    <property type="match status" value="1"/>
</dbReference>
<dbReference type="Gene3D" id="1.20.120.160">
    <property type="entry name" value="HPT domain"/>
    <property type="match status" value="1"/>
</dbReference>
<gene>
    <name evidence="4" type="ORF">DDE23_08670</name>
</gene>
<dbReference type="SUPFAM" id="SSF47226">
    <property type="entry name" value="Histidine-containing phosphotransfer domain, HPT domain"/>
    <property type="match status" value="1"/>
</dbReference>
<dbReference type="InterPro" id="IPR036641">
    <property type="entry name" value="HPT_dom_sf"/>
</dbReference>
<dbReference type="GO" id="GO:0000160">
    <property type="term" value="P:phosphorelay signal transduction system"/>
    <property type="evidence" value="ECO:0007669"/>
    <property type="project" value="UniProtKB-KW"/>
</dbReference>
<dbReference type="GO" id="GO:0004672">
    <property type="term" value="F:protein kinase activity"/>
    <property type="evidence" value="ECO:0007669"/>
    <property type="project" value="UniProtKB-ARBA"/>
</dbReference>
<dbReference type="AlphaFoldDB" id="A0A2T7UU49"/>
<protein>
    <submittedName>
        <fullName evidence="4">Histidine kinase</fullName>
    </submittedName>
</protein>
<keyword evidence="1" id="KW-0902">Two-component regulatory system</keyword>
<dbReference type="RefSeq" id="WP_107751565.1">
    <property type="nucleotide sequence ID" value="NZ_JBLWSZ010000009.1"/>
</dbReference>
<dbReference type="InterPro" id="IPR008207">
    <property type="entry name" value="Sig_transdc_His_kin_Hpt_dom"/>
</dbReference>
<keyword evidence="2" id="KW-0597">Phosphoprotein</keyword>
<dbReference type="CDD" id="cd00088">
    <property type="entry name" value="HPT"/>
    <property type="match status" value="1"/>
</dbReference>
<accession>A0A2T7UU49</accession>
<name>A0A2T7UU49_9RHOB</name>
<feature type="domain" description="HPt" evidence="3">
    <location>
        <begin position="7"/>
        <end position="108"/>
    </location>
</feature>
<feature type="modified residue" description="Phosphohistidine" evidence="2">
    <location>
        <position position="50"/>
    </location>
</feature>
<comment type="caution">
    <text evidence="4">The sequence shown here is derived from an EMBL/GenBank/DDBJ whole genome shotgun (WGS) entry which is preliminary data.</text>
</comment>
<dbReference type="EMBL" id="QDDR01000003">
    <property type="protein sequence ID" value="PVE48192.1"/>
    <property type="molecule type" value="Genomic_DNA"/>
</dbReference>
<keyword evidence="5" id="KW-1185">Reference proteome</keyword>
<evidence type="ECO:0000313" key="4">
    <source>
        <dbReference type="EMBL" id="PVE48192.1"/>
    </source>
</evidence>
<keyword evidence="4" id="KW-0808">Transferase</keyword>
<sequence length="108" mass="11734">MIDWNQVDELRSDMGDAFGEVVEVFLQEVDDALLRLSQQEVGPDMAADLHFLKGAALNLGFSSFAALCAEGETLANDGRAEQINLARVLGSYRDSRDAFLSGLARRAA</sequence>
<dbReference type="Pfam" id="PF01627">
    <property type="entry name" value="Hpt"/>
    <property type="match status" value="1"/>
</dbReference>
<evidence type="ECO:0000259" key="3">
    <source>
        <dbReference type="PROSITE" id="PS50894"/>
    </source>
</evidence>